<keyword evidence="6" id="KW-0645">Protease</keyword>
<dbReference type="Pfam" id="PF10502">
    <property type="entry name" value="Peptidase_S26"/>
    <property type="match status" value="1"/>
</dbReference>
<comment type="subcellular location">
    <subcellularLocation>
        <location evidence="6">Membrane</location>
        <topology evidence="6">Single-pass type II membrane protein</topology>
    </subcellularLocation>
</comment>
<keyword evidence="5 6" id="KW-0378">Hydrolase</keyword>
<dbReference type="PANTHER" id="PTHR43390">
    <property type="entry name" value="SIGNAL PEPTIDASE I"/>
    <property type="match status" value="1"/>
</dbReference>
<feature type="region of interest" description="Disordered" evidence="7">
    <location>
        <begin position="1"/>
        <end position="36"/>
    </location>
</feature>
<dbReference type="CDD" id="cd06530">
    <property type="entry name" value="S26_SPase_I"/>
    <property type="match status" value="1"/>
</dbReference>
<dbReference type="RefSeq" id="WP_002615140.1">
    <property type="nucleotide sequence ID" value="NC_014623.1"/>
</dbReference>
<dbReference type="NCBIfam" id="TIGR02227">
    <property type="entry name" value="sigpep_I_bact"/>
    <property type="match status" value="1"/>
</dbReference>
<feature type="domain" description="Peptidase S26" evidence="8">
    <location>
        <begin position="33"/>
        <end position="73"/>
    </location>
</feature>
<evidence type="ECO:0000256" key="2">
    <source>
        <dbReference type="ARBA" id="ARBA00009370"/>
    </source>
</evidence>
<reference evidence="9 10" key="1">
    <citation type="submission" date="2006-04" db="EMBL/GenBank/DDBJ databases">
        <authorList>
            <person name="Nierman W.C."/>
        </authorList>
    </citation>
    <scope>NUCLEOTIDE SEQUENCE [LARGE SCALE GENOMIC DNA]</scope>
    <source>
        <strain evidence="9 10">DW4/3-1</strain>
    </source>
</reference>
<name>Q08YK0_STIAD</name>
<dbReference type="InterPro" id="IPR036286">
    <property type="entry name" value="LexA/Signal_pep-like_sf"/>
</dbReference>
<dbReference type="InterPro" id="IPR019533">
    <property type="entry name" value="Peptidase_S26"/>
</dbReference>
<comment type="catalytic activity">
    <reaction evidence="1 6">
        <text>Cleavage of hydrophobic, N-terminal signal or leader sequences from secreted and periplasmic proteins.</text>
        <dbReference type="EC" id="3.4.21.89"/>
    </reaction>
</comment>
<protein>
    <recommendedName>
        <fullName evidence="4 6">Signal peptidase I</fullName>
        <ecNumber evidence="3 6">3.4.21.89</ecNumber>
    </recommendedName>
</protein>
<sequence length="105" mass="11614">MPQGFTQEGARLEYLPGAPHPLHPDPGQGPALEDGVVPPRHYLVLGDHRGNSSDSRAWGFVPRENLLGRAVAIPYSPREGLSGRERWWIPLRAAEEEASDARLTR</sequence>
<evidence type="ECO:0000256" key="3">
    <source>
        <dbReference type="ARBA" id="ARBA00013208"/>
    </source>
</evidence>
<evidence type="ECO:0000256" key="1">
    <source>
        <dbReference type="ARBA" id="ARBA00000677"/>
    </source>
</evidence>
<dbReference type="Proteomes" id="UP000032702">
    <property type="component" value="Unassembled WGS sequence"/>
</dbReference>
<comment type="similarity">
    <text evidence="2 6">Belongs to the peptidase S26 family.</text>
</comment>
<dbReference type="GO" id="GO:0006465">
    <property type="term" value="P:signal peptide processing"/>
    <property type="evidence" value="ECO:0007669"/>
    <property type="project" value="InterPro"/>
</dbReference>
<evidence type="ECO:0000256" key="6">
    <source>
        <dbReference type="RuleBase" id="RU362042"/>
    </source>
</evidence>
<accession>Q08YK0</accession>
<dbReference type="SUPFAM" id="SSF51306">
    <property type="entry name" value="LexA/Signal peptidase"/>
    <property type="match status" value="1"/>
</dbReference>
<dbReference type="InterPro" id="IPR019758">
    <property type="entry name" value="Pept_S26A_signal_pept_1_CS"/>
</dbReference>
<dbReference type="EC" id="3.4.21.89" evidence="3 6"/>
<evidence type="ECO:0000313" key="10">
    <source>
        <dbReference type="Proteomes" id="UP000032702"/>
    </source>
</evidence>
<evidence type="ECO:0000313" key="9">
    <source>
        <dbReference type="EMBL" id="EAU65565.1"/>
    </source>
</evidence>
<organism evidence="9 10">
    <name type="scientific">Stigmatella aurantiaca (strain DW4/3-1)</name>
    <dbReference type="NCBI Taxonomy" id="378806"/>
    <lineage>
        <taxon>Bacteria</taxon>
        <taxon>Pseudomonadati</taxon>
        <taxon>Myxococcota</taxon>
        <taxon>Myxococcia</taxon>
        <taxon>Myxococcales</taxon>
        <taxon>Cystobacterineae</taxon>
        <taxon>Archangiaceae</taxon>
        <taxon>Stigmatella</taxon>
    </lineage>
</organism>
<dbReference type="GO" id="GO:0009003">
    <property type="term" value="F:signal peptidase activity"/>
    <property type="evidence" value="ECO:0007669"/>
    <property type="project" value="UniProtKB-EC"/>
</dbReference>
<proteinExistence type="inferred from homology"/>
<evidence type="ECO:0000259" key="8">
    <source>
        <dbReference type="Pfam" id="PF10502"/>
    </source>
</evidence>
<dbReference type="Gene3D" id="2.10.109.10">
    <property type="entry name" value="Umud Fragment, subunit A"/>
    <property type="match status" value="1"/>
</dbReference>
<comment type="caution">
    <text evidence="9">The sequence shown here is derived from an EMBL/GenBank/DDBJ whole genome shotgun (WGS) entry which is preliminary data.</text>
</comment>
<dbReference type="OrthoDB" id="9815782at2"/>
<dbReference type="PROSITE" id="PS00761">
    <property type="entry name" value="SPASE_I_3"/>
    <property type="match status" value="1"/>
</dbReference>
<dbReference type="GO" id="GO:0004252">
    <property type="term" value="F:serine-type endopeptidase activity"/>
    <property type="evidence" value="ECO:0007669"/>
    <property type="project" value="InterPro"/>
</dbReference>
<dbReference type="GO" id="GO:0016020">
    <property type="term" value="C:membrane"/>
    <property type="evidence" value="ECO:0007669"/>
    <property type="project" value="UniProtKB-SubCell"/>
</dbReference>
<dbReference type="AlphaFoldDB" id="Q08YK0"/>
<gene>
    <name evidence="9" type="ORF">STIAU_7635</name>
</gene>
<dbReference type="InterPro" id="IPR000223">
    <property type="entry name" value="Pept_S26A_signal_pept_1"/>
</dbReference>
<evidence type="ECO:0000256" key="5">
    <source>
        <dbReference type="ARBA" id="ARBA00022801"/>
    </source>
</evidence>
<evidence type="ECO:0000256" key="4">
    <source>
        <dbReference type="ARBA" id="ARBA00019232"/>
    </source>
</evidence>
<dbReference type="PANTHER" id="PTHR43390:SF1">
    <property type="entry name" value="CHLOROPLAST PROCESSING PEPTIDASE"/>
    <property type="match status" value="1"/>
</dbReference>
<dbReference type="EMBL" id="AAMD01000078">
    <property type="protein sequence ID" value="EAU65565.1"/>
    <property type="molecule type" value="Genomic_DNA"/>
</dbReference>
<evidence type="ECO:0000256" key="7">
    <source>
        <dbReference type="SAM" id="MobiDB-lite"/>
    </source>
</evidence>